<dbReference type="GO" id="GO:0007165">
    <property type="term" value="P:signal transduction"/>
    <property type="evidence" value="ECO:0007669"/>
    <property type="project" value="UniProtKB-KW"/>
</dbReference>
<dbReference type="PROSITE" id="PS50111">
    <property type="entry name" value="CHEMOTAXIS_TRANSDUC_2"/>
    <property type="match status" value="1"/>
</dbReference>
<dbReference type="FunFam" id="1.10.287.950:FF:000001">
    <property type="entry name" value="Methyl-accepting chemotaxis sensory transducer"/>
    <property type="match status" value="1"/>
</dbReference>
<evidence type="ECO:0000256" key="1">
    <source>
        <dbReference type="ARBA" id="ARBA00004370"/>
    </source>
</evidence>
<dbReference type="EMBL" id="SIPS01000002">
    <property type="protein sequence ID" value="TAW24633.1"/>
    <property type="molecule type" value="Genomic_DNA"/>
</dbReference>
<dbReference type="InterPro" id="IPR004089">
    <property type="entry name" value="MCPsignal_dom"/>
</dbReference>
<evidence type="ECO:0000313" key="7">
    <source>
        <dbReference type="EMBL" id="TAW24633.1"/>
    </source>
</evidence>
<dbReference type="SMART" id="SM00304">
    <property type="entry name" value="HAMP"/>
    <property type="match status" value="2"/>
</dbReference>
<organism evidence="7 8">
    <name type="scientific">Rhizobium leguminosarum</name>
    <dbReference type="NCBI Taxonomy" id="384"/>
    <lineage>
        <taxon>Bacteria</taxon>
        <taxon>Pseudomonadati</taxon>
        <taxon>Pseudomonadota</taxon>
        <taxon>Alphaproteobacteria</taxon>
        <taxon>Hyphomicrobiales</taxon>
        <taxon>Rhizobiaceae</taxon>
        <taxon>Rhizobium/Agrobacterium group</taxon>
        <taxon>Rhizobium</taxon>
    </lineage>
</organism>
<evidence type="ECO:0000259" key="5">
    <source>
        <dbReference type="PROSITE" id="PS50111"/>
    </source>
</evidence>
<keyword evidence="7" id="KW-0614">Plasmid</keyword>
<dbReference type="SUPFAM" id="SSF58104">
    <property type="entry name" value="Methyl-accepting chemotaxis protein (MCP) signaling domain"/>
    <property type="match status" value="1"/>
</dbReference>
<comment type="subcellular location">
    <subcellularLocation>
        <location evidence="1">Membrane</location>
    </subcellularLocation>
</comment>
<comment type="similarity">
    <text evidence="3">Belongs to the methyl-accepting chemotaxis (MCP) protein family.</text>
</comment>
<dbReference type="InterPro" id="IPR003660">
    <property type="entry name" value="HAMP_dom"/>
</dbReference>
<dbReference type="Pfam" id="PF00015">
    <property type="entry name" value="MCPsignal"/>
    <property type="match status" value="1"/>
</dbReference>
<dbReference type="Pfam" id="PF00672">
    <property type="entry name" value="HAMP"/>
    <property type="match status" value="1"/>
</dbReference>
<dbReference type="RefSeq" id="WP_130727789.1">
    <property type="nucleotide sequence ID" value="NZ_SIPR01000002.1"/>
</dbReference>
<dbReference type="PROSITE" id="PS50885">
    <property type="entry name" value="HAMP"/>
    <property type="match status" value="2"/>
</dbReference>
<evidence type="ECO:0000256" key="3">
    <source>
        <dbReference type="ARBA" id="ARBA00029447"/>
    </source>
</evidence>
<keyword evidence="4" id="KW-0807">Transducer</keyword>
<evidence type="ECO:0000256" key="4">
    <source>
        <dbReference type="PROSITE-ProRule" id="PRU00284"/>
    </source>
</evidence>
<dbReference type="Pfam" id="PF18947">
    <property type="entry name" value="HAMP_2"/>
    <property type="match status" value="1"/>
</dbReference>
<dbReference type="GO" id="GO:0006935">
    <property type="term" value="P:chemotaxis"/>
    <property type="evidence" value="ECO:0007669"/>
    <property type="project" value="UniProtKB-KW"/>
</dbReference>
<geneLocation type="plasmid" evidence="7">
    <name>pSM151B_Rh01</name>
</geneLocation>
<dbReference type="SMART" id="SM00283">
    <property type="entry name" value="MA"/>
    <property type="match status" value="1"/>
</dbReference>
<dbReference type="Gene3D" id="1.10.287.950">
    <property type="entry name" value="Methyl-accepting chemotaxis protein"/>
    <property type="match status" value="1"/>
</dbReference>
<name>A0ABD7PIM7_RHILE</name>
<feature type="domain" description="Methyl-accepting transducer" evidence="5">
    <location>
        <begin position="386"/>
        <end position="615"/>
    </location>
</feature>
<sequence length="669" mass="70143">MPPKLFTRISAKLTAMSAAAILMVAILLVAVWVGGTSVGKSSDFGRMQLVISRDLVDAKASLRGMMMGMMELRLAESSAEATKAREYVAKRHESVIKYLTSASASITLQTNKDRVSKISELTSQWMTEFGGLSTAIDAKLDNSADGSKAASAERSAQVKLLTIADEIGSLLDECVTAAKGKADEAGQQMATASSLAMQVSLGAGCLVVMTLIGSAIFGSRAIARPIGKLTTSMKQLADGDLETIIPFASRPDEIGAMAGAVEVFKQNGIRMRHLNAQETALHAKSADLSSNISKVVAAAVAGDFTKRIETTYDSPDLNRFAGSVNELVTSVHRGVSETQRVIAALAEGNLTEEMEGEFQGAFGELKRNVNATMVGLRTVIAEVGTAIDTINSGTGELSDAAGDLSKRTEQQAASLEETAAALEEITSAVKNSTDRASEASHMVGEARRSTDQSSAVVSDAVAAMGLIEQASGEIGQIISVIDEIAFQTNLLALNAGVEAARAGEAGKGFAVVAQEVRELAQRSARAAKDIKELITRSSGEVRTGVSLVTATGDALSLIQTQVTKINDHVHSIATAAREQATGLAEVNTAVNQMDQVTQQNAAMVEEATASTSRLAEEVVTLSRLISRFNVGARNIRNPAAASVTHHHALSPSPHQTLATAVRARHARAS</sequence>
<dbReference type="PANTHER" id="PTHR43531:SF11">
    <property type="entry name" value="METHYL-ACCEPTING CHEMOTAXIS PROTEIN 3"/>
    <property type="match status" value="1"/>
</dbReference>
<gene>
    <name evidence="7" type="ORF">ELI19_24210</name>
</gene>
<dbReference type="CDD" id="cd06225">
    <property type="entry name" value="HAMP"/>
    <property type="match status" value="1"/>
</dbReference>
<dbReference type="CDD" id="cd11386">
    <property type="entry name" value="MCP_signal"/>
    <property type="match status" value="1"/>
</dbReference>
<dbReference type="Gene3D" id="1.10.8.500">
    <property type="entry name" value="HAMP domain in histidine kinase"/>
    <property type="match status" value="1"/>
</dbReference>
<reference evidence="7 8" key="1">
    <citation type="submission" date="2019-02" db="EMBL/GenBank/DDBJ databases">
        <title>The genomic architecture of introgression among sibling species of bacteria.</title>
        <authorList>
            <person name="Cavassim M.I.A."/>
            <person name="Moeskjaer S."/>
            <person name="Moslemi C."/>
            <person name="Fields B."/>
            <person name="Bachmann A."/>
            <person name="Vilhjalmsson B."/>
            <person name="Schierup M.H."/>
            <person name="Young J.P.W."/>
            <person name="Andersen S.U."/>
        </authorList>
    </citation>
    <scope>NUCLEOTIDE SEQUENCE [LARGE SCALE GENOMIC DNA]</scope>
    <source>
        <strain evidence="7 8">SM151B</strain>
        <plasmid evidence="7">pSM151B_Rh01</plasmid>
    </source>
</reference>
<dbReference type="GO" id="GO:0016020">
    <property type="term" value="C:membrane"/>
    <property type="evidence" value="ECO:0007669"/>
    <property type="project" value="UniProtKB-SubCell"/>
</dbReference>
<protein>
    <submittedName>
        <fullName evidence="7">Methyl-accepting chemotaxis protein</fullName>
    </submittedName>
</protein>
<accession>A0ABD7PIM7</accession>
<dbReference type="InterPro" id="IPR051310">
    <property type="entry name" value="MCP_chemotaxis"/>
</dbReference>
<feature type="domain" description="HAMP" evidence="6">
    <location>
        <begin position="329"/>
        <end position="381"/>
    </location>
</feature>
<evidence type="ECO:0000313" key="8">
    <source>
        <dbReference type="Proteomes" id="UP000292036"/>
    </source>
</evidence>
<comment type="caution">
    <text evidence="7">The sequence shown here is derived from an EMBL/GenBank/DDBJ whole genome shotgun (WGS) entry which is preliminary data.</text>
</comment>
<dbReference type="Proteomes" id="UP000292036">
    <property type="component" value="Unassembled WGS sequence"/>
</dbReference>
<keyword evidence="2" id="KW-0145">Chemotaxis</keyword>
<evidence type="ECO:0000259" key="6">
    <source>
        <dbReference type="PROSITE" id="PS50885"/>
    </source>
</evidence>
<dbReference type="SUPFAM" id="SSF158472">
    <property type="entry name" value="HAMP domain-like"/>
    <property type="match status" value="1"/>
</dbReference>
<proteinExistence type="inferred from homology"/>
<feature type="domain" description="HAMP" evidence="6">
    <location>
        <begin position="220"/>
        <end position="273"/>
    </location>
</feature>
<dbReference type="AlphaFoldDB" id="A0ABD7PIM7"/>
<dbReference type="PANTHER" id="PTHR43531">
    <property type="entry name" value="PROTEIN ICFG"/>
    <property type="match status" value="1"/>
</dbReference>
<evidence type="ECO:0000256" key="2">
    <source>
        <dbReference type="ARBA" id="ARBA00022500"/>
    </source>
</evidence>